<dbReference type="PROSITE" id="PS51186">
    <property type="entry name" value="GNAT"/>
    <property type="match status" value="1"/>
</dbReference>
<dbReference type="Proteomes" id="UP000276770">
    <property type="component" value="Unassembled WGS sequence"/>
</dbReference>
<keyword evidence="3" id="KW-1185">Reference proteome</keyword>
<evidence type="ECO:0000259" key="1">
    <source>
        <dbReference type="PROSITE" id="PS51186"/>
    </source>
</evidence>
<gene>
    <name evidence="2" type="ORF">D9X91_13650</name>
</gene>
<reference evidence="2 3" key="1">
    <citation type="submission" date="2018-10" db="EMBL/GenBank/DDBJ databases">
        <title>Falsibacillus sp. genome draft.</title>
        <authorList>
            <person name="Shi S."/>
        </authorList>
    </citation>
    <scope>NUCLEOTIDE SEQUENCE [LARGE SCALE GENOMIC DNA]</scope>
    <source>
        <strain evidence="2 3">GY 10110</strain>
    </source>
</reference>
<dbReference type="OrthoDB" id="162220at2"/>
<dbReference type="GO" id="GO:0016747">
    <property type="term" value="F:acyltransferase activity, transferring groups other than amino-acyl groups"/>
    <property type="evidence" value="ECO:0007669"/>
    <property type="project" value="InterPro"/>
</dbReference>
<comment type="caution">
    <text evidence="2">The sequence shown here is derived from an EMBL/GenBank/DDBJ whole genome shotgun (WGS) entry which is preliminary data.</text>
</comment>
<evidence type="ECO:0000313" key="3">
    <source>
        <dbReference type="Proteomes" id="UP000276770"/>
    </source>
</evidence>
<keyword evidence="2" id="KW-0808">Transferase</keyword>
<accession>A0A3L7JV94</accession>
<dbReference type="Gene3D" id="3.40.630.30">
    <property type="match status" value="1"/>
</dbReference>
<proteinExistence type="predicted"/>
<dbReference type="EMBL" id="RCVZ01000009">
    <property type="protein sequence ID" value="RLQ94666.1"/>
    <property type="molecule type" value="Genomic_DNA"/>
</dbReference>
<sequence length="207" mass="23477">MPTTNDRISIVPANEASWEDLEAVLGPARCHGAKCYCQRFKIPNSQWKLTDDDERAFQLRIQTDCENPESNFTSGLVAYLDHDPVGWCAVEPRIAFKKLMNSPVVWPGRDENKNDTSVWSITCFIVRKGFRRRGITYALTRAAVEFARKKGALAIEGYPMITVPEKDIPWGELHVGAYNAFIAAGFREVTRPTKRRVVMRIELQSEG</sequence>
<dbReference type="AlphaFoldDB" id="A0A3L7JV94"/>
<feature type="domain" description="N-acetyltransferase" evidence="1">
    <location>
        <begin position="8"/>
        <end position="204"/>
    </location>
</feature>
<dbReference type="CDD" id="cd04301">
    <property type="entry name" value="NAT_SF"/>
    <property type="match status" value="1"/>
</dbReference>
<name>A0A3L7JV94_9BACI</name>
<organism evidence="2 3">
    <name type="scientific">Falsibacillus albus</name>
    <dbReference type="NCBI Taxonomy" id="2478915"/>
    <lineage>
        <taxon>Bacteria</taxon>
        <taxon>Bacillati</taxon>
        <taxon>Bacillota</taxon>
        <taxon>Bacilli</taxon>
        <taxon>Bacillales</taxon>
        <taxon>Bacillaceae</taxon>
        <taxon>Falsibacillus</taxon>
    </lineage>
</organism>
<dbReference type="InterPro" id="IPR016181">
    <property type="entry name" value="Acyl_CoA_acyltransferase"/>
</dbReference>
<dbReference type="SUPFAM" id="SSF55729">
    <property type="entry name" value="Acyl-CoA N-acyltransferases (Nat)"/>
    <property type="match status" value="1"/>
</dbReference>
<dbReference type="Pfam" id="PF00583">
    <property type="entry name" value="Acetyltransf_1"/>
    <property type="match status" value="1"/>
</dbReference>
<dbReference type="InterPro" id="IPR000182">
    <property type="entry name" value="GNAT_dom"/>
</dbReference>
<protein>
    <submittedName>
        <fullName evidence="2">N-acetyltransferase</fullName>
    </submittedName>
</protein>
<evidence type="ECO:0000313" key="2">
    <source>
        <dbReference type="EMBL" id="RLQ94666.1"/>
    </source>
</evidence>